<keyword evidence="5 8" id="KW-1133">Transmembrane helix</keyword>
<comment type="subcellular location">
    <subcellularLocation>
        <location evidence="8">Cell membrane</location>
        <topology evidence="8">Multi-pass membrane protein</topology>
    </subcellularLocation>
    <subcellularLocation>
        <location evidence="1">Membrane</location>
        <topology evidence="1">Multi-pass membrane protein</topology>
    </subcellularLocation>
</comment>
<dbReference type="InterPro" id="IPR024041">
    <property type="entry name" value="NH4_transpt_AmtB-like_dom"/>
</dbReference>
<feature type="transmembrane region" description="Helical" evidence="8">
    <location>
        <begin position="61"/>
        <end position="81"/>
    </location>
</feature>
<keyword evidence="3 8" id="KW-0813">Transport</keyword>
<dbReference type="HOGENOM" id="CLU_000445_33_0_1"/>
<accession>F4RLA6</accession>
<protein>
    <recommendedName>
        <fullName evidence="8">Ammonium transporter</fullName>
    </recommendedName>
</protein>
<dbReference type="PANTHER" id="PTHR43029:SF10">
    <property type="entry name" value="AMMONIUM TRANSPORTER MEP2"/>
    <property type="match status" value="1"/>
</dbReference>
<organism evidence="11">
    <name type="scientific">Melampsora larici-populina (strain 98AG31 / pathotype 3-4-7)</name>
    <name type="common">Poplar leaf rust fungus</name>
    <dbReference type="NCBI Taxonomy" id="747676"/>
    <lineage>
        <taxon>Eukaryota</taxon>
        <taxon>Fungi</taxon>
        <taxon>Dikarya</taxon>
        <taxon>Basidiomycota</taxon>
        <taxon>Pucciniomycotina</taxon>
        <taxon>Pucciniomycetes</taxon>
        <taxon>Pucciniales</taxon>
        <taxon>Melampsoraceae</taxon>
        <taxon>Melampsora</taxon>
    </lineage>
</organism>
<dbReference type="EMBL" id="GL883106">
    <property type="protein sequence ID" value="EGG06876.1"/>
    <property type="molecule type" value="Genomic_DNA"/>
</dbReference>
<dbReference type="Gene3D" id="1.10.3430.10">
    <property type="entry name" value="Ammonium transporter AmtB like domains"/>
    <property type="match status" value="1"/>
</dbReference>
<evidence type="ECO:0000256" key="4">
    <source>
        <dbReference type="ARBA" id="ARBA00022692"/>
    </source>
</evidence>
<dbReference type="InterPro" id="IPR029020">
    <property type="entry name" value="Ammonium/urea_transptr"/>
</dbReference>
<dbReference type="InParanoid" id="F4RLA6"/>
<dbReference type="GeneID" id="18928513"/>
<evidence type="ECO:0000256" key="6">
    <source>
        <dbReference type="ARBA" id="ARBA00023136"/>
    </source>
</evidence>
<name>F4RLA6_MELLP</name>
<proteinExistence type="inferred from homology"/>
<dbReference type="KEGG" id="mlr:MELLADRAFT_48332"/>
<evidence type="ECO:0000256" key="5">
    <source>
        <dbReference type="ARBA" id="ARBA00022989"/>
    </source>
</evidence>
<dbReference type="eggNOG" id="KOG0682">
    <property type="taxonomic scope" value="Eukaryota"/>
</dbReference>
<feature type="transmembrane region" description="Helical" evidence="8">
    <location>
        <begin position="284"/>
        <end position="304"/>
    </location>
</feature>
<feature type="transmembrane region" description="Helical" evidence="8">
    <location>
        <begin position="148"/>
        <end position="170"/>
    </location>
</feature>
<reference evidence="11" key="1">
    <citation type="journal article" date="2011" name="Proc. Natl. Acad. Sci. U.S.A.">
        <title>Obligate biotrophy features unraveled by the genomic analysis of rust fungi.</title>
        <authorList>
            <person name="Duplessis S."/>
            <person name="Cuomo C.A."/>
            <person name="Lin Y.-C."/>
            <person name="Aerts A."/>
            <person name="Tisserant E."/>
            <person name="Veneault-Fourrey C."/>
            <person name="Joly D.L."/>
            <person name="Hacquard S."/>
            <person name="Amselem J."/>
            <person name="Cantarel B.L."/>
            <person name="Chiu R."/>
            <person name="Coutinho P.M."/>
            <person name="Feau N."/>
            <person name="Field M."/>
            <person name="Frey P."/>
            <person name="Gelhaye E."/>
            <person name="Goldberg J."/>
            <person name="Grabherr M.G."/>
            <person name="Kodira C.D."/>
            <person name="Kohler A."/>
            <person name="Kuees U."/>
            <person name="Lindquist E.A."/>
            <person name="Lucas S.M."/>
            <person name="Mago R."/>
            <person name="Mauceli E."/>
            <person name="Morin E."/>
            <person name="Murat C."/>
            <person name="Pangilinan J.L."/>
            <person name="Park R."/>
            <person name="Pearson M."/>
            <person name="Quesneville H."/>
            <person name="Rouhier N."/>
            <person name="Sakthikumar S."/>
            <person name="Salamov A.A."/>
            <person name="Schmutz J."/>
            <person name="Selles B."/>
            <person name="Shapiro H."/>
            <person name="Tanguay P."/>
            <person name="Tuskan G.A."/>
            <person name="Henrissat B."/>
            <person name="Van de Peer Y."/>
            <person name="Rouze P."/>
            <person name="Ellis J.G."/>
            <person name="Dodds P.N."/>
            <person name="Schein J.E."/>
            <person name="Zhong S."/>
            <person name="Hamelin R.C."/>
            <person name="Grigoriev I.V."/>
            <person name="Szabo L.J."/>
            <person name="Martin F."/>
        </authorList>
    </citation>
    <scope>NUCLEOTIDE SEQUENCE [LARGE SCALE GENOMIC DNA]</scope>
    <source>
        <strain evidence="11">98AG31 / pathotype 3-4-7</strain>
    </source>
</reference>
<evidence type="ECO:0000256" key="1">
    <source>
        <dbReference type="ARBA" id="ARBA00004141"/>
    </source>
</evidence>
<feature type="transmembrane region" description="Helical" evidence="8">
    <location>
        <begin position="310"/>
        <end position="330"/>
    </location>
</feature>
<gene>
    <name evidence="10" type="ORF">MELLADRAFT_48332</name>
</gene>
<comment type="similarity">
    <text evidence="2 8">Belongs to the ammonia transporter channel (TC 1.A.11.2) family.</text>
</comment>
<dbReference type="InterPro" id="IPR001905">
    <property type="entry name" value="Ammonium_transpt"/>
</dbReference>
<sequence>MTLNATYTDFGQIVYTDPQGKVSIYNPGDISWILTSTALVMIMTPGLAIFHAGLLRRKNALSLMFLSIAIYSVVAIQWFLWGFSLVYSPNDSSFVGSLHHVAFQHLGFDPAESNARIPVLAYAIYQMMFATITCVIIMGAVAERGRIVPAVVFAVLWTTIVYDPIARWTWSIRGWSLKLGSLDFGGGGPVHMSSGSAALAYSLVLGHRAGYKTARLAYRAHNASYVFLGTALLWFGWFGFIGGSTDASNLQALHACLVINLSAAAGGLTWLVIDRLRQGTWSPVSFCSGVLVALIAATPAAGLVPASAGLAFGVISALVCNYATVLKVWLDCDDALDIFASHAIGGLTGSLLTGIFADANTASFDGKTNIKGGWINGNFIQFAYQLASSSVILGYSFIISAILLLIIDRIPGIGPLRVGEEAEIEGLDYDQLGELLVFYLSFETSSCEDTDVGFQHTTAPMIT</sequence>
<feature type="transmembrane region" description="Helical" evidence="8">
    <location>
        <begin position="382"/>
        <end position="407"/>
    </location>
</feature>
<feature type="transmembrane region" description="Helical" evidence="8">
    <location>
        <begin position="223"/>
        <end position="240"/>
    </location>
</feature>
<evidence type="ECO:0000313" key="10">
    <source>
        <dbReference type="EMBL" id="EGG06876.1"/>
    </source>
</evidence>
<evidence type="ECO:0000259" key="9">
    <source>
        <dbReference type="Pfam" id="PF00909"/>
    </source>
</evidence>
<dbReference type="GO" id="GO:0005886">
    <property type="term" value="C:plasma membrane"/>
    <property type="evidence" value="ECO:0007669"/>
    <property type="project" value="UniProtKB-SubCell"/>
</dbReference>
<feature type="transmembrane region" description="Helical" evidence="8">
    <location>
        <begin position="252"/>
        <end position="272"/>
    </location>
</feature>
<feature type="transmembrane region" description="Helical" evidence="8">
    <location>
        <begin position="190"/>
        <end position="211"/>
    </location>
</feature>
<dbReference type="PANTHER" id="PTHR43029">
    <property type="entry name" value="AMMONIUM TRANSPORTER MEP2"/>
    <property type="match status" value="1"/>
</dbReference>
<keyword evidence="11" id="KW-1185">Reference proteome</keyword>
<keyword evidence="4 8" id="KW-0812">Transmembrane</keyword>
<dbReference type="STRING" id="747676.F4RLA6"/>
<keyword evidence="6 8" id="KW-0472">Membrane</keyword>
<evidence type="ECO:0000256" key="2">
    <source>
        <dbReference type="ARBA" id="ARBA00005887"/>
    </source>
</evidence>
<dbReference type="AlphaFoldDB" id="F4RLA6"/>
<keyword evidence="7 8" id="KW-0924">Ammonia transport</keyword>
<dbReference type="GO" id="GO:0008519">
    <property type="term" value="F:ammonium channel activity"/>
    <property type="evidence" value="ECO:0007669"/>
    <property type="project" value="InterPro"/>
</dbReference>
<evidence type="ECO:0000313" key="11">
    <source>
        <dbReference type="Proteomes" id="UP000001072"/>
    </source>
</evidence>
<evidence type="ECO:0000256" key="3">
    <source>
        <dbReference type="ARBA" id="ARBA00022448"/>
    </source>
</evidence>
<feature type="transmembrane region" description="Helical" evidence="8">
    <location>
        <begin position="30"/>
        <end position="54"/>
    </location>
</feature>
<evidence type="ECO:0000256" key="8">
    <source>
        <dbReference type="RuleBase" id="RU362002"/>
    </source>
</evidence>
<dbReference type="NCBIfam" id="TIGR00836">
    <property type="entry name" value="amt"/>
    <property type="match status" value="1"/>
</dbReference>
<dbReference type="Proteomes" id="UP000001072">
    <property type="component" value="Unassembled WGS sequence"/>
</dbReference>
<dbReference type="RefSeq" id="XP_007409836.1">
    <property type="nucleotide sequence ID" value="XM_007409774.1"/>
</dbReference>
<feature type="domain" description="Ammonium transporter AmtB-like" evidence="9">
    <location>
        <begin position="32"/>
        <end position="434"/>
    </location>
</feature>
<dbReference type="VEuPathDB" id="FungiDB:MELLADRAFT_48332"/>
<dbReference type="SUPFAM" id="SSF111352">
    <property type="entry name" value="Ammonium transporter"/>
    <property type="match status" value="1"/>
</dbReference>
<evidence type="ECO:0000256" key="7">
    <source>
        <dbReference type="ARBA" id="ARBA00023177"/>
    </source>
</evidence>
<feature type="transmembrane region" description="Helical" evidence="8">
    <location>
        <begin position="119"/>
        <end position="141"/>
    </location>
</feature>
<dbReference type="Pfam" id="PF00909">
    <property type="entry name" value="Ammonium_transp"/>
    <property type="match status" value="1"/>
</dbReference>
<feature type="transmembrane region" description="Helical" evidence="8">
    <location>
        <begin position="342"/>
        <end position="362"/>
    </location>
</feature>
<dbReference type="OrthoDB" id="534912at2759"/>